<evidence type="ECO:0000256" key="1">
    <source>
        <dbReference type="ARBA" id="ARBA00007665"/>
    </source>
</evidence>
<proteinExistence type="inferred from homology"/>
<feature type="domain" description="Impact N-terminal" evidence="2">
    <location>
        <begin position="16"/>
        <end position="122"/>
    </location>
</feature>
<keyword evidence="4" id="KW-1185">Reference proteome</keyword>
<comment type="similarity">
    <text evidence="1">Belongs to the IMPACT family.</text>
</comment>
<dbReference type="OrthoDB" id="9813771at2"/>
<dbReference type="GO" id="GO:0006446">
    <property type="term" value="P:regulation of translational initiation"/>
    <property type="evidence" value="ECO:0007669"/>
    <property type="project" value="TreeGrafter"/>
</dbReference>
<dbReference type="Proteomes" id="UP000216035">
    <property type="component" value="Unassembled WGS sequence"/>
</dbReference>
<name>A0A255ZWB5_9FLAO</name>
<dbReference type="RefSeq" id="WP_094485982.1">
    <property type="nucleotide sequence ID" value="NZ_NOXX01000185.1"/>
</dbReference>
<dbReference type="InterPro" id="IPR020568">
    <property type="entry name" value="Ribosomal_Su5_D2-typ_SF"/>
</dbReference>
<reference evidence="3 4" key="1">
    <citation type="submission" date="2017-07" db="EMBL/GenBank/DDBJ databases">
        <title>Flavobacterium cyanobacteriorum sp. nov., isolated from cyanobacterial aggregates in a eutrophic lake.</title>
        <authorList>
            <person name="Cai H."/>
        </authorList>
    </citation>
    <scope>NUCLEOTIDE SEQUENCE [LARGE SCALE GENOMIC DNA]</scope>
    <source>
        <strain evidence="3 4">TH167</strain>
    </source>
</reference>
<protein>
    <recommendedName>
        <fullName evidence="2">Impact N-terminal domain-containing protein</fullName>
    </recommendedName>
</protein>
<gene>
    <name evidence="3" type="ORF">CHX27_06655</name>
</gene>
<evidence type="ECO:0000313" key="4">
    <source>
        <dbReference type="Proteomes" id="UP000216035"/>
    </source>
</evidence>
<dbReference type="InterPro" id="IPR001498">
    <property type="entry name" value="Impact_N"/>
</dbReference>
<comment type="caution">
    <text evidence="3">The sequence shown here is derived from an EMBL/GenBank/DDBJ whole genome shotgun (WGS) entry which is preliminary data.</text>
</comment>
<dbReference type="PANTHER" id="PTHR16301">
    <property type="entry name" value="IMPACT-RELATED"/>
    <property type="match status" value="1"/>
</dbReference>
<organism evidence="3 4">
    <name type="scientific">Flavobacterium aurantiibacter</name>
    <dbReference type="NCBI Taxonomy" id="2023067"/>
    <lineage>
        <taxon>Bacteria</taxon>
        <taxon>Pseudomonadati</taxon>
        <taxon>Bacteroidota</taxon>
        <taxon>Flavobacteriia</taxon>
        <taxon>Flavobacteriales</taxon>
        <taxon>Flavobacteriaceae</taxon>
        <taxon>Flavobacterium</taxon>
    </lineage>
</organism>
<accession>A0A255ZWB5</accession>
<dbReference type="Gene3D" id="3.30.230.30">
    <property type="entry name" value="Impact, N-terminal domain"/>
    <property type="match status" value="1"/>
</dbReference>
<dbReference type="InterPro" id="IPR036956">
    <property type="entry name" value="Impact_N_sf"/>
</dbReference>
<dbReference type="GO" id="GO:0005737">
    <property type="term" value="C:cytoplasm"/>
    <property type="evidence" value="ECO:0007669"/>
    <property type="project" value="TreeGrafter"/>
</dbReference>
<evidence type="ECO:0000259" key="2">
    <source>
        <dbReference type="Pfam" id="PF01205"/>
    </source>
</evidence>
<dbReference type="Pfam" id="PF01205">
    <property type="entry name" value="Impact_N"/>
    <property type="match status" value="1"/>
</dbReference>
<sequence>MNTISEAVTAVLYKEKNSKFYGFLIPLESENQLKERIAEVKNQFPGANHYCYAFRLRGTNENLIYRASDDGEPSGTAGQPIYGQLLSADLINVLCVVVRFFGGVKLGTGGLISAYRESARLTIAEAVLEKFEPKVQFQISGPYGQEAAIFRLLKKVQGEIIDKSAGTEISIEFSIKVAAVESLRTSFSEHNHVLRLTEIS</sequence>
<dbReference type="EMBL" id="NOXX01000185">
    <property type="protein sequence ID" value="OYQ45204.1"/>
    <property type="molecule type" value="Genomic_DNA"/>
</dbReference>
<dbReference type="InterPro" id="IPR023582">
    <property type="entry name" value="Impact"/>
</dbReference>
<dbReference type="PANTHER" id="PTHR16301:SF20">
    <property type="entry name" value="IMPACT FAMILY MEMBER YIGZ"/>
    <property type="match status" value="1"/>
</dbReference>
<dbReference type="AlphaFoldDB" id="A0A255ZWB5"/>
<evidence type="ECO:0000313" key="3">
    <source>
        <dbReference type="EMBL" id="OYQ45204.1"/>
    </source>
</evidence>
<dbReference type="SUPFAM" id="SSF54211">
    <property type="entry name" value="Ribosomal protein S5 domain 2-like"/>
    <property type="match status" value="1"/>
</dbReference>